<protein>
    <submittedName>
        <fullName evidence="1">Uncharacterized protein</fullName>
    </submittedName>
</protein>
<evidence type="ECO:0000313" key="2">
    <source>
        <dbReference type="Proteomes" id="UP001055879"/>
    </source>
</evidence>
<evidence type="ECO:0000313" key="1">
    <source>
        <dbReference type="EMBL" id="KAI3733783.1"/>
    </source>
</evidence>
<organism evidence="1 2">
    <name type="scientific">Arctium lappa</name>
    <name type="common">Greater burdock</name>
    <name type="synonym">Lappa major</name>
    <dbReference type="NCBI Taxonomy" id="4217"/>
    <lineage>
        <taxon>Eukaryota</taxon>
        <taxon>Viridiplantae</taxon>
        <taxon>Streptophyta</taxon>
        <taxon>Embryophyta</taxon>
        <taxon>Tracheophyta</taxon>
        <taxon>Spermatophyta</taxon>
        <taxon>Magnoliopsida</taxon>
        <taxon>eudicotyledons</taxon>
        <taxon>Gunneridae</taxon>
        <taxon>Pentapetalae</taxon>
        <taxon>asterids</taxon>
        <taxon>campanulids</taxon>
        <taxon>Asterales</taxon>
        <taxon>Asteraceae</taxon>
        <taxon>Carduoideae</taxon>
        <taxon>Cardueae</taxon>
        <taxon>Arctiinae</taxon>
        <taxon>Arctium</taxon>
    </lineage>
</organism>
<reference evidence="1 2" key="2">
    <citation type="journal article" date="2022" name="Mol. Ecol. Resour.">
        <title>The genomes of chicory, endive, great burdock and yacon provide insights into Asteraceae paleo-polyploidization history and plant inulin production.</title>
        <authorList>
            <person name="Fan W."/>
            <person name="Wang S."/>
            <person name="Wang H."/>
            <person name="Wang A."/>
            <person name="Jiang F."/>
            <person name="Liu H."/>
            <person name="Zhao H."/>
            <person name="Xu D."/>
            <person name="Zhang Y."/>
        </authorList>
    </citation>
    <scope>NUCLEOTIDE SEQUENCE [LARGE SCALE GENOMIC DNA]</scope>
    <source>
        <strain evidence="2">cv. Niubang</strain>
    </source>
</reference>
<accession>A0ACB9CHQ7</accession>
<comment type="caution">
    <text evidence="1">The sequence shown here is derived from an EMBL/GenBank/DDBJ whole genome shotgun (WGS) entry which is preliminary data.</text>
</comment>
<proteinExistence type="predicted"/>
<dbReference type="Proteomes" id="UP001055879">
    <property type="component" value="Linkage Group LG04"/>
</dbReference>
<keyword evidence="2" id="KW-1185">Reference proteome</keyword>
<reference evidence="2" key="1">
    <citation type="journal article" date="2022" name="Mol. Ecol. Resour.">
        <title>The genomes of chicory, endive, great burdock and yacon provide insights into Asteraceae palaeo-polyploidization history and plant inulin production.</title>
        <authorList>
            <person name="Fan W."/>
            <person name="Wang S."/>
            <person name="Wang H."/>
            <person name="Wang A."/>
            <person name="Jiang F."/>
            <person name="Liu H."/>
            <person name="Zhao H."/>
            <person name="Xu D."/>
            <person name="Zhang Y."/>
        </authorList>
    </citation>
    <scope>NUCLEOTIDE SEQUENCE [LARGE SCALE GENOMIC DNA]</scope>
    <source>
        <strain evidence="2">cv. Niubang</strain>
    </source>
</reference>
<gene>
    <name evidence="1" type="ORF">L6452_13239</name>
</gene>
<sequence length="242" mass="26963">MTSSLFLPIVPVSHHDRGNQEEDRGDQEEDRADQEEEIGNATTSSKKKVRGLTRLVKMHDDFRISKGKKHVVEFDKWGRLVGKYRAEFSSSSNERIAELEKQLDAERKLRELKDEDFKHLSVKMQSKDEESKHLSATVQEQGLQLQAIASFLASQGMTLPQSANRAKGRLLREIEIYRFIINGGLGTGGDSSGVVRVIVAGIVVADSREEQSGGLSILVHTVIYFGLVTIFLIAIGVHIYTG</sequence>
<dbReference type="EMBL" id="CM042050">
    <property type="protein sequence ID" value="KAI3733783.1"/>
    <property type="molecule type" value="Genomic_DNA"/>
</dbReference>
<name>A0ACB9CHQ7_ARCLA</name>